<dbReference type="EMBL" id="JXMW01000001">
    <property type="protein sequence ID" value="OQD59822.1"/>
    <property type="molecule type" value="Genomic_DNA"/>
</dbReference>
<sequence length="148" mass="16886">MKSEEIKNINDLEEYIKDFDLTEKSKENFDNADIIFVPDTSEDEYTWCIDFLNAGINKLGDVNSWTMNEDKRVKMGFSEQQIIDLGLIFIKEIAIPVIVALIIKAFPSDKNSTVKVKIKSDDGEFEYQGPLTEIEASKEGIIIKDNVK</sequence>
<gene>
    <name evidence="1" type="ORF">MBBAR_1c02300</name>
</gene>
<dbReference type="RefSeq" id="WP_080459441.1">
    <property type="nucleotide sequence ID" value="NZ_JXMW01000001.1"/>
</dbReference>
<organism evidence="1 2">
    <name type="scientific">Methanobrevibacter arboriphilus JCM 13429 = DSM 1125</name>
    <dbReference type="NCBI Taxonomy" id="1300164"/>
    <lineage>
        <taxon>Archaea</taxon>
        <taxon>Methanobacteriati</taxon>
        <taxon>Methanobacteriota</taxon>
        <taxon>Methanomada group</taxon>
        <taxon>Methanobacteria</taxon>
        <taxon>Methanobacteriales</taxon>
        <taxon>Methanobacteriaceae</taxon>
        <taxon>Methanobrevibacter</taxon>
    </lineage>
</organism>
<evidence type="ECO:0000313" key="2">
    <source>
        <dbReference type="Proteomes" id="UP000191661"/>
    </source>
</evidence>
<dbReference type="Proteomes" id="UP000191661">
    <property type="component" value="Unassembled WGS sequence"/>
</dbReference>
<name>A0A1V6N5C9_METAZ</name>
<proteinExistence type="predicted"/>
<evidence type="ECO:0000313" key="1">
    <source>
        <dbReference type="EMBL" id="OQD59822.1"/>
    </source>
</evidence>
<keyword evidence="2" id="KW-1185">Reference proteome</keyword>
<accession>A0A1V6N5C9</accession>
<comment type="caution">
    <text evidence="1">The sequence shown here is derived from an EMBL/GenBank/DDBJ whole genome shotgun (WGS) entry which is preliminary data.</text>
</comment>
<reference evidence="1 2" key="1">
    <citation type="submission" date="2014-12" db="EMBL/GenBank/DDBJ databases">
        <title>Genome sequence of Methanobrevibacter arboriphilicus DH1, DSM1125.</title>
        <authorList>
            <person name="Poehlein A."/>
            <person name="Thauer R.K."/>
            <person name="Seedorf H."/>
            <person name="Daniel R."/>
        </authorList>
    </citation>
    <scope>NUCLEOTIDE SEQUENCE [LARGE SCALE GENOMIC DNA]</scope>
    <source>
        <strain evidence="1 2">DH1</strain>
    </source>
</reference>
<dbReference type="AlphaFoldDB" id="A0A1V6N5C9"/>
<protein>
    <submittedName>
        <fullName evidence="1">Uncharacterized protein</fullName>
    </submittedName>
</protein>